<evidence type="ECO:0000256" key="3">
    <source>
        <dbReference type="ARBA" id="ARBA00023125"/>
    </source>
</evidence>
<dbReference type="Proteomes" id="UP000030512">
    <property type="component" value="Chromosome"/>
</dbReference>
<dbReference type="CDD" id="cd16961">
    <property type="entry name" value="RMtype1_S_TRD-CR_like"/>
    <property type="match status" value="1"/>
</dbReference>
<organism evidence="5 6">
    <name type="scientific">Methylomonas denitrificans</name>
    <dbReference type="NCBI Taxonomy" id="1538553"/>
    <lineage>
        <taxon>Bacteria</taxon>
        <taxon>Pseudomonadati</taxon>
        <taxon>Pseudomonadota</taxon>
        <taxon>Gammaproteobacteria</taxon>
        <taxon>Methylococcales</taxon>
        <taxon>Methylococcaceae</taxon>
        <taxon>Methylomonas</taxon>
    </lineage>
</organism>
<evidence type="ECO:0000313" key="5">
    <source>
        <dbReference type="EMBL" id="AMK75500.1"/>
    </source>
</evidence>
<keyword evidence="6" id="KW-1185">Reference proteome</keyword>
<sequence>MKLLKQIATIRAGHPFRGKIEEDPNGNARVIQMKDVDAERGVNWDSLVVTDLPGKKQPDWLKPGDLLFAARGNRNFALLLEEVPFDTVLSPHFFHLTVKREAKVLPGFLAWQVNQEPIQQYLQKSSHGSQVQAIGRQELENMALAIPPLEKQHAIVALNKTWQQQLRVMVALTDNMQRTMTGITRQLLRDN</sequence>
<evidence type="ECO:0000256" key="1">
    <source>
        <dbReference type="ARBA" id="ARBA00010923"/>
    </source>
</evidence>
<keyword evidence="3" id="KW-0238">DNA-binding</keyword>
<protein>
    <recommendedName>
        <fullName evidence="4">Type I restriction modification DNA specificity domain-containing protein</fullName>
    </recommendedName>
</protein>
<dbReference type="EMBL" id="CP014476">
    <property type="protein sequence ID" value="AMK75500.1"/>
    <property type="molecule type" value="Genomic_DNA"/>
</dbReference>
<feature type="domain" description="Type I restriction modification DNA specificity" evidence="4">
    <location>
        <begin position="4"/>
        <end position="157"/>
    </location>
</feature>
<dbReference type="Gene3D" id="3.90.220.20">
    <property type="entry name" value="DNA methylase specificity domains"/>
    <property type="match status" value="1"/>
</dbReference>
<keyword evidence="2" id="KW-0680">Restriction system</keyword>
<name>A0A140E526_9GAMM</name>
<dbReference type="GO" id="GO:0003677">
    <property type="term" value="F:DNA binding"/>
    <property type="evidence" value="ECO:0007669"/>
    <property type="project" value="UniProtKB-KW"/>
</dbReference>
<dbReference type="InterPro" id="IPR000055">
    <property type="entry name" value="Restrct_endonuc_typeI_TRD"/>
</dbReference>
<dbReference type="STRING" id="1538553.JT25_003180"/>
<dbReference type="SUPFAM" id="SSF116734">
    <property type="entry name" value="DNA methylase specificity domain"/>
    <property type="match status" value="1"/>
</dbReference>
<dbReference type="RefSeq" id="WP_036276205.1">
    <property type="nucleotide sequence ID" value="NZ_CP014476.1"/>
</dbReference>
<dbReference type="KEGG" id="mdn:JT25_003180"/>
<gene>
    <name evidence="5" type="ORF">JT25_003180</name>
</gene>
<proteinExistence type="inferred from homology"/>
<dbReference type="GO" id="GO:0009307">
    <property type="term" value="P:DNA restriction-modification system"/>
    <property type="evidence" value="ECO:0007669"/>
    <property type="project" value="UniProtKB-KW"/>
</dbReference>
<dbReference type="AlphaFoldDB" id="A0A140E526"/>
<accession>A0A140E526</accession>
<dbReference type="Pfam" id="PF01420">
    <property type="entry name" value="Methylase_S"/>
    <property type="match status" value="1"/>
</dbReference>
<dbReference type="OrthoDB" id="5465337at2"/>
<evidence type="ECO:0000313" key="6">
    <source>
        <dbReference type="Proteomes" id="UP000030512"/>
    </source>
</evidence>
<evidence type="ECO:0000259" key="4">
    <source>
        <dbReference type="Pfam" id="PF01420"/>
    </source>
</evidence>
<evidence type="ECO:0000256" key="2">
    <source>
        <dbReference type="ARBA" id="ARBA00022747"/>
    </source>
</evidence>
<reference evidence="5 6" key="1">
    <citation type="journal article" date="2015" name="Environ. Microbiol.">
        <title>Methane oxidation coupled to nitrate reduction under hypoxia by the Gammaproteobacterium Methylomonas denitrificans, sp. nov. type strain FJG1.</title>
        <authorList>
            <person name="Kits K.D."/>
            <person name="Klotz M.G."/>
            <person name="Stein L.Y."/>
        </authorList>
    </citation>
    <scope>NUCLEOTIDE SEQUENCE [LARGE SCALE GENOMIC DNA]</scope>
    <source>
        <strain evidence="5 6">FJG1</strain>
    </source>
</reference>
<dbReference type="InterPro" id="IPR052021">
    <property type="entry name" value="Type-I_RS_S_subunit"/>
</dbReference>
<dbReference type="PANTHER" id="PTHR30408:SF12">
    <property type="entry name" value="TYPE I RESTRICTION ENZYME MJAVIII SPECIFICITY SUBUNIT"/>
    <property type="match status" value="1"/>
</dbReference>
<dbReference type="InterPro" id="IPR044946">
    <property type="entry name" value="Restrct_endonuc_typeI_TRD_sf"/>
</dbReference>
<dbReference type="PANTHER" id="PTHR30408">
    <property type="entry name" value="TYPE-1 RESTRICTION ENZYME ECOKI SPECIFICITY PROTEIN"/>
    <property type="match status" value="1"/>
</dbReference>
<comment type="similarity">
    <text evidence="1">Belongs to the type-I restriction system S methylase family.</text>
</comment>